<evidence type="ECO:0000313" key="1">
    <source>
        <dbReference type="EMBL" id="MFI2478496.1"/>
    </source>
</evidence>
<gene>
    <name evidence="1" type="ORF">ACH49W_34520</name>
</gene>
<proteinExistence type="predicted"/>
<evidence type="ECO:0000313" key="2">
    <source>
        <dbReference type="Proteomes" id="UP001611415"/>
    </source>
</evidence>
<keyword evidence="2" id="KW-1185">Reference proteome</keyword>
<dbReference type="EMBL" id="JBIRYO010000041">
    <property type="protein sequence ID" value="MFI2478496.1"/>
    <property type="molecule type" value="Genomic_DNA"/>
</dbReference>
<reference evidence="1 2" key="1">
    <citation type="submission" date="2024-10" db="EMBL/GenBank/DDBJ databases">
        <title>The Natural Products Discovery Center: Release of the First 8490 Sequenced Strains for Exploring Actinobacteria Biosynthetic Diversity.</title>
        <authorList>
            <person name="Kalkreuter E."/>
            <person name="Kautsar S.A."/>
            <person name="Yang D."/>
            <person name="Bader C.D."/>
            <person name="Teijaro C.N."/>
            <person name="Fluegel L."/>
            <person name="Davis C.M."/>
            <person name="Simpson J.R."/>
            <person name="Lauterbach L."/>
            <person name="Steele A.D."/>
            <person name="Gui C."/>
            <person name="Meng S."/>
            <person name="Li G."/>
            <person name="Viehrig K."/>
            <person name="Ye F."/>
            <person name="Su P."/>
            <person name="Kiefer A.F."/>
            <person name="Nichols A."/>
            <person name="Cepeda A.J."/>
            <person name="Yan W."/>
            <person name="Fan B."/>
            <person name="Jiang Y."/>
            <person name="Adhikari A."/>
            <person name="Zheng C.-J."/>
            <person name="Schuster L."/>
            <person name="Cowan T.M."/>
            <person name="Smanski M.J."/>
            <person name="Chevrette M.G."/>
            <person name="De Carvalho L.P.S."/>
            <person name="Shen B."/>
        </authorList>
    </citation>
    <scope>NUCLEOTIDE SEQUENCE [LARGE SCALE GENOMIC DNA]</scope>
    <source>
        <strain evidence="1 2">NPDC019275</strain>
    </source>
</reference>
<sequence>MIIASAGADAAGLPNAGHHLKHYLGNTGKDLILDPDTIMNDDPGLKRHVDNIITTLVRSIAARSAITGGDRVTASFQSGWEDYTFTNRDWYLAIGSIEACACGAVTVYELKSEHTEPRITLDYQVHLYDRYNWDGKKKTEIAGAEWSDRELGALHTAGLAKEFDMYGSSTIKHYEGLFPASGSLDLPAGPGQTPPR</sequence>
<name>A0ABW7XBJ3_9NOCA</name>
<dbReference type="Proteomes" id="UP001611415">
    <property type="component" value="Unassembled WGS sequence"/>
</dbReference>
<organism evidence="1 2">
    <name type="scientific">Nocardia xishanensis</name>
    <dbReference type="NCBI Taxonomy" id="238964"/>
    <lineage>
        <taxon>Bacteria</taxon>
        <taxon>Bacillati</taxon>
        <taxon>Actinomycetota</taxon>
        <taxon>Actinomycetes</taxon>
        <taxon>Mycobacteriales</taxon>
        <taxon>Nocardiaceae</taxon>
        <taxon>Nocardia</taxon>
    </lineage>
</organism>
<protein>
    <submittedName>
        <fullName evidence="1">Uncharacterized protein</fullName>
    </submittedName>
</protein>
<dbReference type="RefSeq" id="WP_397096034.1">
    <property type="nucleotide sequence ID" value="NZ_JBIRYO010000041.1"/>
</dbReference>
<comment type="caution">
    <text evidence="1">The sequence shown here is derived from an EMBL/GenBank/DDBJ whole genome shotgun (WGS) entry which is preliminary data.</text>
</comment>
<accession>A0ABW7XBJ3</accession>